<evidence type="ECO:0000313" key="7">
    <source>
        <dbReference type="Proteomes" id="UP000007322"/>
    </source>
</evidence>
<dbReference type="GeneID" id="11512042"/>
<dbReference type="Proteomes" id="UP000007322">
    <property type="component" value="Chromosome 2"/>
</dbReference>
<dbReference type="InterPro" id="IPR005031">
    <property type="entry name" value="COQ10_START"/>
</dbReference>
<proteinExistence type="inferred from homology"/>
<gene>
    <name evidence="6" type="ORF">MYCTH_2300663</name>
</gene>
<feature type="compositionally biased region" description="Low complexity" evidence="4">
    <location>
        <begin position="29"/>
        <end position="39"/>
    </location>
</feature>
<name>G2Q7W1_THET4</name>
<comment type="function">
    <text evidence="3">Required for the function of coenzyme Q in the respiratory chain. May serve as a chaperone or may be involved in the transport of Q6 from its site of synthesis to the catalytic sites of the respiratory complexes.</text>
</comment>
<dbReference type="InterPro" id="IPR023393">
    <property type="entry name" value="START-like_dom_sf"/>
</dbReference>
<feature type="domain" description="Coenzyme Q-binding protein COQ10 START" evidence="5">
    <location>
        <begin position="93"/>
        <end position="285"/>
    </location>
</feature>
<dbReference type="SUPFAM" id="SSF55961">
    <property type="entry name" value="Bet v1-like"/>
    <property type="match status" value="1"/>
</dbReference>
<dbReference type="OMA" id="QLHAAMM"/>
<dbReference type="GO" id="GO:0005739">
    <property type="term" value="C:mitochondrion"/>
    <property type="evidence" value="ECO:0007669"/>
    <property type="project" value="TreeGrafter"/>
</dbReference>
<evidence type="ECO:0000259" key="5">
    <source>
        <dbReference type="Pfam" id="PF03364"/>
    </source>
</evidence>
<dbReference type="GO" id="GO:0048039">
    <property type="term" value="F:ubiquinone binding"/>
    <property type="evidence" value="ECO:0007669"/>
    <property type="project" value="InterPro"/>
</dbReference>
<evidence type="ECO:0000256" key="3">
    <source>
        <dbReference type="ARBA" id="ARBA00024947"/>
    </source>
</evidence>
<dbReference type="PANTHER" id="PTHR12901:SF10">
    <property type="entry name" value="COENZYME Q-BINDING PROTEIN COQ10, MITOCHONDRIAL"/>
    <property type="match status" value="1"/>
</dbReference>
<dbReference type="InterPro" id="IPR044996">
    <property type="entry name" value="COQ10-like"/>
</dbReference>
<dbReference type="Gene3D" id="3.30.530.20">
    <property type="match status" value="1"/>
</dbReference>
<dbReference type="OrthoDB" id="292693at2759"/>
<dbReference type="STRING" id="573729.G2Q7W1"/>
<evidence type="ECO:0000256" key="4">
    <source>
        <dbReference type="SAM" id="MobiDB-lite"/>
    </source>
</evidence>
<organism evidence="6 7">
    <name type="scientific">Thermothelomyces thermophilus (strain ATCC 42464 / BCRC 31852 / DSM 1799)</name>
    <name type="common">Sporotrichum thermophile</name>
    <dbReference type="NCBI Taxonomy" id="573729"/>
    <lineage>
        <taxon>Eukaryota</taxon>
        <taxon>Fungi</taxon>
        <taxon>Dikarya</taxon>
        <taxon>Ascomycota</taxon>
        <taxon>Pezizomycotina</taxon>
        <taxon>Sordariomycetes</taxon>
        <taxon>Sordariomycetidae</taxon>
        <taxon>Sordariales</taxon>
        <taxon>Chaetomiaceae</taxon>
        <taxon>Thermothelomyces</taxon>
    </lineage>
</organism>
<evidence type="ECO:0000313" key="6">
    <source>
        <dbReference type="EMBL" id="AEO56118.1"/>
    </source>
</evidence>
<sequence>MASRLPTRARHLSATRIAVRSPLPPPSPLLQSHLLQQHPPSQPKPAAAGTTTAIRHVSTTAPRPWLLSALPNLVPGANSGPPPPKTVRARRLLPYTPAQVYALIADVDSYKHFLPHCAHSRVTKWTTPPKHPPAQAAATTTTTPTRYPALADLTVGWGPFTQTYTSRVYCVPGEVVEAVSGSADTSIPREVLRSVGYELGEECGGGRPPRMEGIFESLVTRWTVKPAGVGHGGGGPAARGRGEGPASCWTEVTLSVTFQFANPALGFAVGQVADEKVDEMAEAFEGRARRLYGR</sequence>
<dbReference type="VEuPathDB" id="FungiDB:MYCTH_2300663"/>
<dbReference type="CDD" id="cd07813">
    <property type="entry name" value="COQ10p_like"/>
    <property type="match status" value="1"/>
</dbReference>
<dbReference type="KEGG" id="mtm:MYCTH_2300663"/>
<accession>G2Q7W1</accession>
<dbReference type="eggNOG" id="KOG3177">
    <property type="taxonomic scope" value="Eukaryota"/>
</dbReference>
<evidence type="ECO:0000256" key="1">
    <source>
        <dbReference type="ARBA" id="ARBA00006885"/>
    </source>
</evidence>
<dbReference type="AlphaFoldDB" id="G2Q7W1"/>
<dbReference type="InParanoid" id="G2Q7W1"/>
<comment type="subunit">
    <text evidence="2">Interacts with coenzyme Q.</text>
</comment>
<dbReference type="RefSeq" id="XP_003661363.1">
    <property type="nucleotide sequence ID" value="XM_003661315.1"/>
</dbReference>
<dbReference type="HOGENOM" id="CLU_079653_1_1_1"/>
<comment type="similarity">
    <text evidence="1">Belongs to the COQ10 family.</text>
</comment>
<keyword evidence="7" id="KW-1185">Reference proteome</keyword>
<dbReference type="GO" id="GO:0045333">
    <property type="term" value="P:cellular respiration"/>
    <property type="evidence" value="ECO:0007669"/>
    <property type="project" value="InterPro"/>
</dbReference>
<dbReference type="Pfam" id="PF03364">
    <property type="entry name" value="Polyketide_cyc"/>
    <property type="match status" value="1"/>
</dbReference>
<protein>
    <recommendedName>
        <fullName evidence="5">Coenzyme Q-binding protein COQ10 START domain-containing protein</fullName>
    </recommendedName>
</protein>
<reference evidence="6 7" key="1">
    <citation type="journal article" date="2011" name="Nat. Biotechnol.">
        <title>Comparative genomic analysis of the thermophilic biomass-degrading fungi Myceliophthora thermophila and Thielavia terrestris.</title>
        <authorList>
            <person name="Berka R.M."/>
            <person name="Grigoriev I.V."/>
            <person name="Otillar R."/>
            <person name="Salamov A."/>
            <person name="Grimwood J."/>
            <person name="Reid I."/>
            <person name="Ishmael N."/>
            <person name="John T."/>
            <person name="Darmond C."/>
            <person name="Moisan M.-C."/>
            <person name="Henrissat B."/>
            <person name="Coutinho P.M."/>
            <person name="Lombard V."/>
            <person name="Natvig D.O."/>
            <person name="Lindquist E."/>
            <person name="Schmutz J."/>
            <person name="Lucas S."/>
            <person name="Harris P."/>
            <person name="Powlowski J."/>
            <person name="Bellemare A."/>
            <person name="Taylor D."/>
            <person name="Butler G."/>
            <person name="de Vries R.P."/>
            <person name="Allijn I.E."/>
            <person name="van den Brink J."/>
            <person name="Ushinsky S."/>
            <person name="Storms R."/>
            <person name="Powell A.J."/>
            <person name="Paulsen I.T."/>
            <person name="Elbourne L.D.H."/>
            <person name="Baker S.E."/>
            <person name="Magnuson J."/>
            <person name="LaBoissiere S."/>
            <person name="Clutterbuck A.J."/>
            <person name="Martinez D."/>
            <person name="Wogulis M."/>
            <person name="de Leon A.L."/>
            <person name="Rey M.W."/>
            <person name="Tsang A."/>
        </authorList>
    </citation>
    <scope>NUCLEOTIDE SEQUENCE [LARGE SCALE GENOMIC DNA]</scope>
    <source>
        <strain evidence="7">ATCC 42464 / BCRC 31852 / DSM 1799</strain>
    </source>
</reference>
<dbReference type="EMBL" id="CP003003">
    <property type="protein sequence ID" value="AEO56118.1"/>
    <property type="molecule type" value="Genomic_DNA"/>
</dbReference>
<dbReference type="PANTHER" id="PTHR12901">
    <property type="entry name" value="SPERM PROTEIN HOMOLOG"/>
    <property type="match status" value="1"/>
</dbReference>
<evidence type="ECO:0000256" key="2">
    <source>
        <dbReference type="ARBA" id="ARBA00011814"/>
    </source>
</evidence>
<feature type="region of interest" description="Disordered" evidence="4">
    <location>
        <begin position="19"/>
        <end position="52"/>
    </location>
</feature>